<accession>A0A922N2T7</accession>
<reference evidence="2" key="1">
    <citation type="journal article" date="2022" name="Microb. Genom.">
        <title>A global pangenome for the wheat fungal pathogen Pyrenophora tritici-repentis and prediction of effector protein structural homology.</title>
        <authorList>
            <person name="Moolhuijzen P.M."/>
            <person name="See P.T."/>
            <person name="Shi G."/>
            <person name="Powell H.R."/>
            <person name="Cockram J."/>
            <person name="Jorgensen L.N."/>
            <person name="Benslimane H."/>
            <person name="Strelkov S.E."/>
            <person name="Turner J."/>
            <person name="Liu Z."/>
            <person name="Moffat C.S."/>
        </authorList>
    </citation>
    <scope>NUCLEOTIDE SEQUENCE [LARGE SCALE GENOMIC DNA]</scope>
</reference>
<dbReference type="AlphaFoldDB" id="A0A922N2T7"/>
<gene>
    <name evidence="1" type="ORF">Ptr86124_012431</name>
</gene>
<proteinExistence type="predicted"/>
<organism evidence="1 2">
    <name type="scientific">Pyrenophora tritici-repentis</name>
    <dbReference type="NCBI Taxonomy" id="45151"/>
    <lineage>
        <taxon>Eukaryota</taxon>
        <taxon>Fungi</taxon>
        <taxon>Dikarya</taxon>
        <taxon>Ascomycota</taxon>
        <taxon>Pezizomycotina</taxon>
        <taxon>Dothideomycetes</taxon>
        <taxon>Pleosporomycetidae</taxon>
        <taxon>Pleosporales</taxon>
        <taxon>Pleosporineae</taxon>
        <taxon>Pleosporaceae</taxon>
        <taxon>Pyrenophora</taxon>
    </lineage>
</organism>
<comment type="caution">
    <text evidence="1">The sequence shown here is derived from an EMBL/GenBank/DDBJ whole genome shotgun (WGS) entry which is preliminary data.</text>
</comment>
<sequence length="85" mass="9544">MLIFDFNLSLNLDSNNLPVHLLSVMSLQCSFELEISRQRQDDRAASAGIEGWECEGFKLRLSIVVGLSLRVISLGFGFAIYKPRP</sequence>
<evidence type="ECO:0000313" key="2">
    <source>
        <dbReference type="Proteomes" id="UP000249757"/>
    </source>
</evidence>
<name>A0A922N2T7_9PLEO</name>
<protein>
    <submittedName>
        <fullName evidence="1">Uncharacterized protein</fullName>
    </submittedName>
</protein>
<evidence type="ECO:0000313" key="1">
    <source>
        <dbReference type="EMBL" id="KAI1508802.1"/>
    </source>
</evidence>
<keyword evidence="2" id="KW-1185">Reference proteome</keyword>
<dbReference type="EMBL" id="NRDI02000024">
    <property type="protein sequence ID" value="KAI1508802.1"/>
    <property type="molecule type" value="Genomic_DNA"/>
</dbReference>
<dbReference type="Proteomes" id="UP000249757">
    <property type="component" value="Unassembled WGS sequence"/>
</dbReference>